<sequence>MFGWMTKTTSPIFGCFCNLRHFPVTKASRGTPASSVSTTGQPTSVDMSISCAAVTKLSCLLVLSCRRGPCQVAMTALV</sequence>
<proteinExistence type="predicted"/>
<dbReference type="AlphaFoldDB" id="A0A0V1GT71"/>
<protein>
    <submittedName>
        <fullName evidence="2">Uncharacterized protein</fullName>
    </submittedName>
</protein>
<accession>A0A0V1GT71</accession>
<organism evidence="2 3">
    <name type="scientific">Trichinella zimbabwensis</name>
    <dbReference type="NCBI Taxonomy" id="268475"/>
    <lineage>
        <taxon>Eukaryota</taxon>
        <taxon>Metazoa</taxon>
        <taxon>Ecdysozoa</taxon>
        <taxon>Nematoda</taxon>
        <taxon>Enoplea</taxon>
        <taxon>Dorylaimia</taxon>
        <taxon>Trichinellida</taxon>
        <taxon>Trichinellidae</taxon>
        <taxon>Trichinella</taxon>
    </lineage>
</organism>
<evidence type="ECO:0000313" key="3">
    <source>
        <dbReference type="Proteomes" id="UP000055024"/>
    </source>
</evidence>
<comment type="caution">
    <text evidence="2">The sequence shown here is derived from an EMBL/GenBank/DDBJ whole genome shotgun (WGS) entry which is preliminary data.</text>
</comment>
<reference evidence="2 3" key="1">
    <citation type="submission" date="2015-01" db="EMBL/GenBank/DDBJ databases">
        <title>Evolution of Trichinella species and genotypes.</title>
        <authorList>
            <person name="Korhonen P.K."/>
            <person name="Edoardo P."/>
            <person name="Giuseppe L.R."/>
            <person name="Gasser R.B."/>
        </authorList>
    </citation>
    <scope>NUCLEOTIDE SEQUENCE [LARGE SCALE GENOMIC DNA]</scope>
    <source>
        <strain evidence="2">ISS1029</strain>
    </source>
</reference>
<dbReference type="EMBL" id="JYDP01000458">
    <property type="protein sequence ID" value="KRZ00522.1"/>
    <property type="molecule type" value="Genomic_DNA"/>
</dbReference>
<evidence type="ECO:0000313" key="2">
    <source>
        <dbReference type="EMBL" id="KRZ01389.1"/>
    </source>
</evidence>
<name>A0A0V1GT71_9BILA</name>
<gene>
    <name evidence="1" type="ORF">T11_5060</name>
    <name evidence="2" type="ORF">T11_5295</name>
</gene>
<evidence type="ECO:0000313" key="1">
    <source>
        <dbReference type="EMBL" id="KRZ00522.1"/>
    </source>
</evidence>
<dbReference type="Proteomes" id="UP000055024">
    <property type="component" value="Unassembled WGS sequence"/>
</dbReference>
<keyword evidence="3" id="KW-1185">Reference proteome</keyword>
<dbReference type="EMBL" id="JYDP01000293">
    <property type="protein sequence ID" value="KRZ01389.1"/>
    <property type="molecule type" value="Genomic_DNA"/>
</dbReference>